<evidence type="ECO:0000256" key="3">
    <source>
        <dbReference type="ARBA" id="ARBA00023277"/>
    </source>
</evidence>
<dbReference type="HAMAP" id="MF_01854">
    <property type="entry name" value="FBPase_class3"/>
    <property type="match status" value="1"/>
</dbReference>
<dbReference type="RefSeq" id="WP_055073216.1">
    <property type="nucleotide sequence ID" value="NZ_CYXY01000016.1"/>
</dbReference>
<dbReference type="EMBL" id="CYXY01000016">
    <property type="protein sequence ID" value="CUN09143.1"/>
    <property type="molecule type" value="Genomic_DNA"/>
</dbReference>
<dbReference type="InterPro" id="IPR029052">
    <property type="entry name" value="Metallo-depent_PP-like"/>
</dbReference>
<sequence>MDQMKYLKELAVRYPNVAAASTEIINLQAILHLPKGTEHYVSDVHGEYEKFSHIIRNGSGAIRSRIEDEFGNTLTTKQKKNLASVIYYPEQKMDLMEEELPKNFLLEWQHDTMVRLVHVARSVGNKYTRSKVRKAMSPEFAYVMEELMVEHRRADKKRYVEQILETIITTGRVRQFIAAMAHLIQDLAIDHLHVIGDIYDRGSGPHRIMDCIMKTANVDIQWGNHDILWMGAASGHRACICNVVRICARYNNLDVLENGYGINLIPLARFALECYKDDECELFHASGEVDESNIREEELNKKMHKAIAIMQFKVEGQLIKRRPDFLMDQRLLLDKIDYEKGTITLDGKEYELKDKNFPTIDPNDPYKLTKEEEYVMEHLVTVFKYCAYLQEHIRFLFAKGHLYKVFNGMLLYHGCVPLNEDGTFREVEIEGRKYAGKELYDVLEHLARQGYYEEKDMKARKYGQDIMWFIWSNENSPVYGKAKMATFERYFLDDADLKKEKKDYYYQWYENEAVINQILEEFGLDTSTGKIVNGHMPVAVKKGESPIKCGGKLFVIDGGFSKAYQKTTGIAGYTLVSNSYGLKLVAHEPFVSRTIAIREETDIHSDTIVINKVTKRKCVMDTDNGKALQEKVADLEQLLWAYQKGLITERI</sequence>
<dbReference type="GO" id="GO:0042132">
    <property type="term" value="F:fructose 1,6-bisphosphate 1-phosphatase activity"/>
    <property type="evidence" value="ECO:0007669"/>
    <property type="project" value="UniProtKB-UniRule"/>
</dbReference>
<dbReference type="SUPFAM" id="SSF56300">
    <property type="entry name" value="Metallo-dependent phosphatases"/>
    <property type="match status" value="1"/>
</dbReference>
<keyword evidence="2 4" id="KW-0464">Manganese</keyword>
<dbReference type="UniPathway" id="UPA00138"/>
<dbReference type="InterPro" id="IPR009164">
    <property type="entry name" value="FBPtase_class3"/>
</dbReference>
<dbReference type="Gene3D" id="3.60.21.10">
    <property type="match status" value="1"/>
</dbReference>
<comment type="pathway">
    <text evidence="4">Carbohydrate biosynthesis; gluconeogenesis.</text>
</comment>
<dbReference type="Proteomes" id="UP000095553">
    <property type="component" value="Unassembled WGS sequence"/>
</dbReference>
<comment type="cofactor">
    <cofactor evidence="4">
        <name>Mn(2+)</name>
        <dbReference type="ChEBI" id="CHEBI:29035"/>
    </cofactor>
</comment>
<dbReference type="AlphaFoldDB" id="A0A173U247"/>
<evidence type="ECO:0000256" key="1">
    <source>
        <dbReference type="ARBA" id="ARBA00022801"/>
    </source>
</evidence>
<protein>
    <recommendedName>
        <fullName evidence="4">Fructose-1,6-bisphosphatase class 3</fullName>
        <shortName evidence="4">FBPase class 3</shortName>
        <ecNumber evidence="4">3.1.3.11</ecNumber>
    </recommendedName>
    <alternativeName>
        <fullName evidence="4">D-fructose-1,6-bisphosphate 1-phosphohydrolase class 3</fullName>
    </alternativeName>
</protein>
<evidence type="ECO:0000256" key="2">
    <source>
        <dbReference type="ARBA" id="ARBA00023211"/>
    </source>
</evidence>
<gene>
    <name evidence="4 5" type="primary">fbp</name>
    <name evidence="5" type="ORF">ERS852571_02464</name>
</gene>
<name>A0A173U247_ANAHA</name>
<dbReference type="Pfam" id="PF06874">
    <property type="entry name" value="FBPase_2"/>
    <property type="match status" value="1"/>
</dbReference>
<evidence type="ECO:0000313" key="5">
    <source>
        <dbReference type="EMBL" id="CUN09143.1"/>
    </source>
</evidence>
<comment type="similarity">
    <text evidence="4">Belongs to the FBPase class 3 family.</text>
</comment>
<dbReference type="GO" id="GO:0006094">
    <property type="term" value="P:gluconeogenesis"/>
    <property type="evidence" value="ECO:0007669"/>
    <property type="project" value="UniProtKB-UniRule"/>
</dbReference>
<accession>A0A173U247</accession>
<keyword evidence="3 4" id="KW-0119">Carbohydrate metabolism</keyword>
<proteinExistence type="inferred from homology"/>
<keyword evidence="1 4" id="KW-0378">Hydrolase</keyword>
<reference evidence="5 6" key="1">
    <citation type="submission" date="2015-09" db="EMBL/GenBank/DDBJ databases">
        <authorList>
            <consortium name="Pathogen Informatics"/>
        </authorList>
    </citation>
    <scope>NUCLEOTIDE SEQUENCE [LARGE SCALE GENOMIC DNA]</scope>
    <source>
        <strain evidence="5 6">2789STDY5834959</strain>
    </source>
</reference>
<comment type="catalytic activity">
    <reaction evidence="4">
        <text>beta-D-fructose 1,6-bisphosphate + H2O = beta-D-fructose 6-phosphate + phosphate</text>
        <dbReference type="Rhea" id="RHEA:11064"/>
        <dbReference type="ChEBI" id="CHEBI:15377"/>
        <dbReference type="ChEBI" id="CHEBI:32966"/>
        <dbReference type="ChEBI" id="CHEBI:43474"/>
        <dbReference type="ChEBI" id="CHEBI:57634"/>
        <dbReference type="EC" id="3.1.3.11"/>
    </reaction>
</comment>
<evidence type="ECO:0000313" key="6">
    <source>
        <dbReference type="Proteomes" id="UP000095553"/>
    </source>
</evidence>
<evidence type="ECO:0000256" key="4">
    <source>
        <dbReference type="HAMAP-Rule" id="MF_01854"/>
    </source>
</evidence>
<dbReference type="PIRSF" id="PIRSF000906">
    <property type="entry name" value="FBPtase_Bacill"/>
    <property type="match status" value="1"/>
</dbReference>
<dbReference type="EC" id="3.1.3.11" evidence="4"/>
<organism evidence="5 6">
    <name type="scientific">Anaerostipes hadrus</name>
    <dbReference type="NCBI Taxonomy" id="649756"/>
    <lineage>
        <taxon>Bacteria</taxon>
        <taxon>Bacillati</taxon>
        <taxon>Bacillota</taxon>
        <taxon>Clostridia</taxon>
        <taxon>Lachnospirales</taxon>
        <taxon>Lachnospiraceae</taxon>
        <taxon>Anaerostipes</taxon>
    </lineage>
</organism>